<evidence type="ECO:0000313" key="1">
    <source>
        <dbReference type="EMBL" id="MBD2774394.1"/>
    </source>
</evidence>
<sequence length="157" mass="18072">MTNDEEKAEQSEVSGSRRYIFRGDDQYKDGSLGFEIGGKEAEKADIQTPWEHVSEKESYQTSRYVSFSERIKMSGNRGAAFFTKKNKIIKVTWDALKQLESEGIIKIYTPETVENLMLQQKRKVSKRATGIREEMEKNGEILIEGQIPKEIIFIVNN</sequence>
<keyword evidence="2" id="KW-1185">Reference proteome</keyword>
<dbReference type="EMBL" id="JACXAE010000069">
    <property type="protein sequence ID" value="MBD2774394.1"/>
    <property type="molecule type" value="Genomic_DNA"/>
</dbReference>
<proteinExistence type="predicted"/>
<comment type="caution">
    <text evidence="1">The sequence shown here is derived from an EMBL/GenBank/DDBJ whole genome shotgun (WGS) entry which is preliminary data.</text>
</comment>
<name>A0A8J6XMC1_9CYAN</name>
<evidence type="ECO:0000313" key="2">
    <source>
        <dbReference type="Proteomes" id="UP000629098"/>
    </source>
</evidence>
<protein>
    <submittedName>
        <fullName evidence="1">Uncharacterized protein</fullName>
    </submittedName>
</protein>
<organism evidence="1 2">
    <name type="scientific">Iningainema tapete BLCC-T55</name>
    <dbReference type="NCBI Taxonomy" id="2748662"/>
    <lineage>
        <taxon>Bacteria</taxon>
        <taxon>Bacillati</taxon>
        <taxon>Cyanobacteriota</taxon>
        <taxon>Cyanophyceae</taxon>
        <taxon>Nostocales</taxon>
        <taxon>Scytonemataceae</taxon>
        <taxon>Iningainema tapete</taxon>
    </lineage>
</organism>
<dbReference type="AlphaFoldDB" id="A0A8J6XMC1"/>
<dbReference type="RefSeq" id="WP_190831347.1">
    <property type="nucleotide sequence ID" value="NZ_CAWPPI010000069.1"/>
</dbReference>
<gene>
    <name evidence="1" type="ORF">ICL16_20555</name>
</gene>
<dbReference type="Proteomes" id="UP000629098">
    <property type="component" value="Unassembled WGS sequence"/>
</dbReference>
<accession>A0A8J6XMC1</accession>
<reference evidence="1" key="1">
    <citation type="submission" date="2020-09" db="EMBL/GenBank/DDBJ databases">
        <title>Iningainema tapete sp. nov. (Scytonemataceae, Cyanobacteria) from greenhouses in central Florida (USA) produces two types of nodularin with biosynthetic potential for microcystin-LR and anabaenopeptins.</title>
        <authorList>
            <person name="Berthold D.E."/>
            <person name="Lefler F.W."/>
            <person name="Huang I.-S."/>
            <person name="Abdulla H."/>
            <person name="Zimba P.V."/>
            <person name="Laughinghouse H.D. IV."/>
        </authorList>
    </citation>
    <scope>NUCLEOTIDE SEQUENCE</scope>
    <source>
        <strain evidence="1">BLCCT55</strain>
    </source>
</reference>